<evidence type="ECO:0000256" key="5">
    <source>
        <dbReference type="ARBA" id="ARBA00023242"/>
    </source>
</evidence>
<dbReference type="EMBL" id="WNYA01000010">
    <property type="protein sequence ID" value="KAG8553862.1"/>
    <property type="molecule type" value="Genomic_DNA"/>
</dbReference>
<proteinExistence type="inferred from homology"/>
<dbReference type="GO" id="GO:0034080">
    <property type="term" value="P:CENP-A containing chromatin assembly"/>
    <property type="evidence" value="ECO:0007669"/>
    <property type="project" value="TreeGrafter"/>
</dbReference>
<reference evidence="7" key="1">
    <citation type="thesis" date="2020" institute="ProQuest LLC" country="789 East Eisenhower Parkway, Ann Arbor, MI, USA">
        <title>Comparative Genomics and Chromosome Evolution.</title>
        <authorList>
            <person name="Mudd A.B."/>
        </authorList>
    </citation>
    <scope>NUCLEOTIDE SEQUENCE</scope>
    <source>
        <strain evidence="7">237g6f4</strain>
        <tissue evidence="7">Blood</tissue>
    </source>
</reference>
<evidence type="ECO:0000256" key="1">
    <source>
        <dbReference type="ARBA" id="ARBA00004123"/>
    </source>
</evidence>
<dbReference type="Pfam" id="PF07778">
    <property type="entry name" value="CENP-I"/>
    <property type="match status" value="2"/>
</dbReference>
<comment type="caution">
    <text evidence="7">The sequence shown here is derived from an EMBL/GenBank/DDBJ whole genome shotgun (WGS) entry which is preliminary data.</text>
</comment>
<evidence type="ECO:0000256" key="4">
    <source>
        <dbReference type="ARBA" id="ARBA00022454"/>
    </source>
</evidence>
<keyword evidence="6" id="KW-0137">Centromere</keyword>
<organism evidence="7 8">
    <name type="scientific">Engystomops pustulosus</name>
    <name type="common">Tungara frog</name>
    <name type="synonym">Physalaemus pustulosus</name>
    <dbReference type="NCBI Taxonomy" id="76066"/>
    <lineage>
        <taxon>Eukaryota</taxon>
        <taxon>Metazoa</taxon>
        <taxon>Chordata</taxon>
        <taxon>Craniata</taxon>
        <taxon>Vertebrata</taxon>
        <taxon>Euteleostomi</taxon>
        <taxon>Amphibia</taxon>
        <taxon>Batrachia</taxon>
        <taxon>Anura</taxon>
        <taxon>Neobatrachia</taxon>
        <taxon>Hyloidea</taxon>
        <taxon>Leptodactylidae</taxon>
        <taxon>Leiuperinae</taxon>
        <taxon>Engystomops</taxon>
    </lineage>
</organism>
<dbReference type="GO" id="GO:0005634">
    <property type="term" value="C:nucleus"/>
    <property type="evidence" value="ECO:0007669"/>
    <property type="project" value="UniProtKB-SubCell"/>
</dbReference>
<keyword evidence="8" id="KW-1185">Reference proteome</keyword>
<evidence type="ECO:0000313" key="8">
    <source>
        <dbReference type="Proteomes" id="UP000824782"/>
    </source>
</evidence>
<evidence type="ECO:0000256" key="2">
    <source>
        <dbReference type="ARBA" id="ARBA00004584"/>
    </source>
</evidence>
<evidence type="ECO:0000256" key="6">
    <source>
        <dbReference type="ARBA" id="ARBA00023328"/>
    </source>
</evidence>
<evidence type="ECO:0000256" key="3">
    <source>
        <dbReference type="ARBA" id="ARBA00005470"/>
    </source>
</evidence>
<dbReference type="GO" id="GO:0000070">
    <property type="term" value="P:mitotic sister chromatid segregation"/>
    <property type="evidence" value="ECO:0007669"/>
    <property type="project" value="TreeGrafter"/>
</dbReference>
<comment type="similarity">
    <text evidence="3">Belongs to the CENP-I/CTF3 family.</text>
</comment>
<protein>
    <submittedName>
        <fullName evidence="7">Uncharacterized protein</fullName>
    </submittedName>
</protein>
<comment type="subcellular location">
    <subcellularLocation>
        <location evidence="2">Chromosome</location>
        <location evidence="2">Centromere</location>
    </subcellularLocation>
    <subcellularLocation>
        <location evidence="1">Nucleus</location>
    </subcellularLocation>
</comment>
<dbReference type="AlphaFoldDB" id="A0AAV7A276"/>
<dbReference type="PANTHER" id="PTHR48208">
    <property type="entry name" value="CENTROMERE PROTEIN I"/>
    <property type="match status" value="1"/>
</dbReference>
<sequence length="233" mass="26161">MDSVKDSETKMAKLKPKDTIMRHPQILDEALHYFKQITTKVSLKGNLTLIQHLTKMESIGLKHGIPADGVDILLRLALSGNLAESVNTRILKCLIPATELHQNCITSAVSLFCTGKSTTSTRCPSLCHLLYLLTRKEHVKAYRVRSLLELQSRKGLQPHILGLLSIYKVFCPELVSLTLPSRIKMYFRNSKLLFASELKIITKNNSGDPVRDYRLGLGESMKPPPRSVKRVSV</sequence>
<accession>A0AAV7A276</accession>
<dbReference type="Proteomes" id="UP000824782">
    <property type="component" value="Unassembled WGS sequence"/>
</dbReference>
<name>A0AAV7A276_ENGPU</name>
<evidence type="ECO:0000313" key="7">
    <source>
        <dbReference type="EMBL" id="KAG8553862.1"/>
    </source>
</evidence>
<dbReference type="GO" id="GO:0000939">
    <property type="term" value="C:inner kinetochore"/>
    <property type="evidence" value="ECO:0007669"/>
    <property type="project" value="TreeGrafter"/>
</dbReference>
<keyword evidence="4" id="KW-0158">Chromosome</keyword>
<dbReference type="PANTHER" id="PTHR48208:SF2">
    <property type="entry name" value="CENTROMERE PROTEIN I"/>
    <property type="match status" value="1"/>
</dbReference>
<keyword evidence="5" id="KW-0539">Nucleus</keyword>
<gene>
    <name evidence="7" type="ORF">GDO81_003580</name>
</gene>
<dbReference type="InterPro" id="IPR012485">
    <property type="entry name" value="CENP-I"/>
</dbReference>